<accession>A0A975Y6H2</accession>
<protein>
    <submittedName>
        <fullName evidence="3">Carbohydrate-binding protein</fullName>
    </submittedName>
</protein>
<dbReference type="GO" id="GO:0016798">
    <property type="term" value="F:hydrolase activity, acting on glycosyl bonds"/>
    <property type="evidence" value="ECO:0007669"/>
    <property type="project" value="InterPro"/>
</dbReference>
<keyword evidence="4" id="KW-1185">Reference proteome</keyword>
<evidence type="ECO:0000313" key="3">
    <source>
        <dbReference type="EMBL" id="QXE25276.1"/>
    </source>
</evidence>
<evidence type="ECO:0000259" key="2">
    <source>
        <dbReference type="Pfam" id="PF02018"/>
    </source>
</evidence>
<evidence type="ECO:0000313" key="4">
    <source>
        <dbReference type="Proteomes" id="UP000683511"/>
    </source>
</evidence>
<feature type="domain" description="CBM-cenC" evidence="2">
    <location>
        <begin position="39"/>
        <end position="148"/>
    </location>
</feature>
<dbReference type="InterPro" id="IPR008979">
    <property type="entry name" value="Galactose-bd-like_sf"/>
</dbReference>
<keyword evidence="1" id="KW-0378">Hydrolase</keyword>
<sequence>MPILKLTQNKNFLFTFLATSILFTNLDIKPGQAVCAAPYSNLDFEQQPTSYWKLEGRAGFDINKGYSFKGFNNAWMRNVSGWNGLRQQVRLKPNSNYILEAYVRTSSNVTDGYFGVRDTQQKVWSEIKFGSLPQYTKLTLPFRTGNASTYNIFTGFWALGQDSWVQVDTYSLQGPSPGCADQE</sequence>
<dbReference type="SUPFAM" id="SSF49785">
    <property type="entry name" value="Galactose-binding domain-like"/>
    <property type="match status" value="1"/>
</dbReference>
<dbReference type="KEGG" id="rsin:B6N60_03990"/>
<evidence type="ECO:0000256" key="1">
    <source>
        <dbReference type="ARBA" id="ARBA00022801"/>
    </source>
</evidence>
<proteinExistence type="predicted"/>
<dbReference type="EMBL" id="CP021056">
    <property type="protein sequence ID" value="QXE25276.1"/>
    <property type="molecule type" value="Genomic_DNA"/>
</dbReference>
<gene>
    <name evidence="3" type="ORF">B6N60_03990</name>
</gene>
<dbReference type="InterPro" id="IPR003305">
    <property type="entry name" value="CenC_carb-bd"/>
</dbReference>
<dbReference type="Gene3D" id="2.60.120.260">
    <property type="entry name" value="Galactose-binding domain-like"/>
    <property type="match status" value="1"/>
</dbReference>
<dbReference type="RefSeq" id="WP_242034248.1">
    <property type="nucleotide sequence ID" value="NZ_CP021056.1"/>
</dbReference>
<reference evidence="3" key="1">
    <citation type="submission" date="2017-04" db="EMBL/GenBank/DDBJ databases">
        <title>Genome deletions in a multicellular cyanobacterial endosymbiont for morphological adaptation in marine diatoms.</title>
        <authorList>
            <person name="Wang Y."/>
            <person name="Gao H."/>
            <person name="Li R."/>
            <person name="Xu X."/>
        </authorList>
    </citation>
    <scope>NUCLEOTIDE SEQUENCE</scope>
    <source>
        <strain evidence="3">FACHB 800</strain>
    </source>
</reference>
<organism evidence="3 4">
    <name type="scientific">Richelia sinica FACHB-800</name>
    <dbReference type="NCBI Taxonomy" id="1357546"/>
    <lineage>
        <taxon>Bacteria</taxon>
        <taxon>Bacillati</taxon>
        <taxon>Cyanobacteriota</taxon>
        <taxon>Cyanophyceae</taxon>
        <taxon>Nostocales</taxon>
        <taxon>Nostocaceae</taxon>
        <taxon>Richelia</taxon>
    </lineage>
</organism>
<dbReference type="Proteomes" id="UP000683511">
    <property type="component" value="Chromosome"/>
</dbReference>
<dbReference type="Pfam" id="PF02018">
    <property type="entry name" value="CBM_4_9"/>
    <property type="match status" value="1"/>
</dbReference>
<dbReference type="AlphaFoldDB" id="A0A975Y6H2"/>
<name>A0A975Y6H2_9NOST</name>